<dbReference type="InterPro" id="IPR049900">
    <property type="entry name" value="PKS_mFAS_DH"/>
</dbReference>
<dbReference type="InterPro" id="IPR000873">
    <property type="entry name" value="AMP-dep_synth/lig_dom"/>
</dbReference>
<dbReference type="Gene3D" id="3.40.50.12780">
    <property type="entry name" value="N-terminal domain of ligase-like"/>
    <property type="match status" value="1"/>
</dbReference>
<accession>A0A9W8MSN3</accession>
<dbReference type="InterPro" id="IPR036736">
    <property type="entry name" value="ACP-like_sf"/>
</dbReference>
<feature type="active site" description="Proton donor; for dehydratase activity" evidence="6">
    <location>
        <position position="1791"/>
    </location>
</feature>
<evidence type="ECO:0000259" key="7">
    <source>
        <dbReference type="PROSITE" id="PS50075"/>
    </source>
</evidence>
<dbReference type="InterPro" id="IPR042104">
    <property type="entry name" value="PKS_dehydratase_sf"/>
</dbReference>
<dbReference type="PROSITE" id="PS52004">
    <property type="entry name" value="KS3_2"/>
    <property type="match status" value="1"/>
</dbReference>
<dbReference type="Pfam" id="PF00501">
    <property type="entry name" value="AMP-binding"/>
    <property type="match status" value="1"/>
</dbReference>
<evidence type="ECO:0000313" key="10">
    <source>
        <dbReference type="EMBL" id="KAJ3503195.1"/>
    </source>
</evidence>
<keyword evidence="11" id="KW-1185">Reference proteome</keyword>
<dbReference type="InterPro" id="IPR016036">
    <property type="entry name" value="Malonyl_transacylase_ACP-bd"/>
</dbReference>
<dbReference type="InterPro" id="IPR020806">
    <property type="entry name" value="PKS_PP-bd"/>
</dbReference>
<dbReference type="PROSITE" id="PS50075">
    <property type="entry name" value="CARRIER"/>
    <property type="match status" value="1"/>
</dbReference>
<dbReference type="InterPro" id="IPR014030">
    <property type="entry name" value="Ketoacyl_synth_N"/>
</dbReference>
<dbReference type="Gene3D" id="3.10.129.110">
    <property type="entry name" value="Polyketide synthase dehydratase"/>
    <property type="match status" value="1"/>
</dbReference>
<dbReference type="InterPro" id="IPR001227">
    <property type="entry name" value="Ac_transferase_dom_sf"/>
</dbReference>
<feature type="domain" description="Carrier" evidence="7">
    <location>
        <begin position="612"/>
        <end position="688"/>
    </location>
</feature>
<dbReference type="Gene3D" id="3.40.47.10">
    <property type="match status" value="1"/>
</dbReference>
<feature type="region of interest" description="C-terminal hotdog fold" evidence="6">
    <location>
        <begin position="1736"/>
        <end position="1882"/>
    </location>
</feature>
<dbReference type="SUPFAM" id="SSF52151">
    <property type="entry name" value="FabD/lysophospholipase-like"/>
    <property type="match status" value="1"/>
</dbReference>
<keyword evidence="5" id="KW-0843">Virulence</keyword>
<dbReference type="SUPFAM" id="SSF47336">
    <property type="entry name" value="ACP-like"/>
    <property type="match status" value="1"/>
</dbReference>
<dbReference type="InterPro" id="IPR014043">
    <property type="entry name" value="Acyl_transferase_dom"/>
</dbReference>
<dbReference type="Pfam" id="PF02801">
    <property type="entry name" value="Ketoacyl-synt_C"/>
    <property type="match status" value="1"/>
</dbReference>
<dbReference type="PANTHER" id="PTHR43775:SF37">
    <property type="entry name" value="SI:DKEY-61P9.11"/>
    <property type="match status" value="1"/>
</dbReference>
<dbReference type="Pfam" id="PF22621">
    <property type="entry name" value="CurL-like_PKS_C"/>
    <property type="match status" value="1"/>
</dbReference>
<dbReference type="InterPro" id="IPR045851">
    <property type="entry name" value="AMP-bd_C_sf"/>
</dbReference>
<dbReference type="Gene3D" id="3.30.70.3290">
    <property type="match status" value="1"/>
</dbReference>
<dbReference type="Pfam" id="PF00550">
    <property type="entry name" value="PP-binding"/>
    <property type="match status" value="1"/>
</dbReference>
<keyword evidence="2" id="KW-0596">Phosphopantetheine</keyword>
<evidence type="ECO:0000256" key="1">
    <source>
        <dbReference type="ARBA" id="ARBA00005179"/>
    </source>
</evidence>
<comment type="pathway">
    <text evidence="1">Secondary metabolite biosynthesis.</text>
</comment>
<dbReference type="GO" id="GO:0031177">
    <property type="term" value="F:phosphopantetheine binding"/>
    <property type="evidence" value="ECO:0007669"/>
    <property type="project" value="InterPro"/>
</dbReference>
<keyword evidence="4" id="KW-0808">Transferase</keyword>
<dbReference type="GO" id="GO:0006633">
    <property type="term" value="P:fatty acid biosynthetic process"/>
    <property type="evidence" value="ECO:0007669"/>
    <property type="project" value="InterPro"/>
</dbReference>
<evidence type="ECO:0000259" key="9">
    <source>
        <dbReference type="PROSITE" id="PS52019"/>
    </source>
</evidence>
<dbReference type="PROSITE" id="PS00606">
    <property type="entry name" value="KS3_1"/>
    <property type="match status" value="1"/>
</dbReference>
<dbReference type="GO" id="GO:0004312">
    <property type="term" value="F:fatty acid synthase activity"/>
    <property type="evidence" value="ECO:0007669"/>
    <property type="project" value="TreeGrafter"/>
</dbReference>
<feature type="region of interest" description="N-terminal hotdog fold" evidence="6">
    <location>
        <begin position="1610"/>
        <end position="1725"/>
    </location>
</feature>
<dbReference type="SUPFAM" id="SSF55048">
    <property type="entry name" value="Probable ACP-binding domain of malonyl-CoA ACP transacylase"/>
    <property type="match status" value="1"/>
</dbReference>
<proteinExistence type="predicted"/>
<sequence length="1888" mass="206657">MDETLLDAFISFARNPSTIEDYVLECNSEQWTYGDLDCISTGLALSLHERYGLNPVVAVLSENHPYVLATLLAVWKLGGIFAPFDCHAPLEMVRKMLENTQPTFVLVPDAEEGLKALILDMKLSAMPSSPTTITALNQHFLHQSPQLPRSTFPLPSPASTALYIHTSSASAPENLKCVTLSHGAVRMGSEVRVHWWRRNWPDVTFERTKVLGWAPWTHIMGISHDLGAATFLTGGCYTFGIPPARYAVEPLQNSDAHTPAKTDNKTESPKPRKLEVIDRLLDAVMRVRPDMFASVPWVLEGFRNRYSQFLEQGDIEGAACARAALGGIKVYTCAGAAISVDALAWARELNINLSYDLGMTELGGPLFHSKILSEDEGWAINDCLIEDAKLTLQVDDDATGNSHELLVTSRYISQGYLNYDNSAFRKAEDGRITFRTGDLYEKTDAGRLIWRGRKEDYIQMITSETIDPRPIEAALNAHPVVRASCVVGNNFLKKPSEFICVFIEPAISDPSIPFPQQIAKITRAVASVNRTLPPPLRIAWSRVVVLEPGVSVPYTRKGAIFRKKLEEVFARFVTRMHEQDITALEKTPVLLNGSNLTNGAGQRPRNAAWKKDAVVARITEAISSVLKIDLEGIPADLDTSFAEFGMDSNMAVRIVNKLNGLFSLQLPLNACHTYINLTQLTQAVLAELGLENSLKHGRPSLAPPIRKDVEEIVVVGQALRLPGDINTPESFWEALVNKRNDIITPVPEDRWDHASFYRPLSSDAPPQPSDINFEKAGFIDVAHFDNIFFGISGPEAYYVDPAVRLTLETAFEALENANIPISKIKGTSMGVFVGACLDEGYTQLLFQNNGFDTYTRFFGTGVAASTACGRLSYLLDVHGPSLVTDTACSSGLVVFDQGPPSLFYLIVGVLTFKQRLNIFSPEMEKRQSPGSFGFLSAQKMASPHSRCATFTNEADGYVPSEGALALVLKTMNAAIRDGDNILAVVKSTDVVHGGRSQGLVAPNVNAQIALQRSLLAKAGLDPAQIDFLETHGTGTALGDMIEIQGINEVFRQSHSEQPLILGAAKSCIGHTETAAGLVGVFAAIASFKHAAVPGLMHLTENNLNPGLDCNVVPIHIPRDTTPLPHNKDIPYRSLVLANGFAGTMAGVVLEDPKRSLREPSPPNGDLDNIPALFVVTAKTAEALHQYLRDYLKFCRATDASQFLSICYTACIGREHYRYRFACVVSAMEDLIRALEDAVATFSVSVYGKSSGRILFAFPGQGSQYQGMAAMLAQQHPDFKAILVACATAASKASGYPITSFLLDPKTPYSMSIDDSTIAQICVFVYQYSVATWLRALGIEPCAVLGHSLGEIAAVAISGALSYELALQLVVTRAEILRSEPNQPGGMAIVAASKEWIQRLIQQLQLDALLVIAVYNGPESHVISGYLTAIDVFLSNAKIRGVRCRKLNVNQGFHSPAIFGALPSLQTWNDENYSSMSPLNIAFYSTVSGTILSAGTRLEPHYWVEHAREPVRFSEAIDTVNSSKGVDVILDVGPQPFIWTNLQASPKNKPSVATTAKPTSNQRSTLLKAMAFAFEHGATPDFSGFFPDALTKTRIPTYPFQRQRHYPAHPPSRTGSLNTIAQHVPTLGVAKTIHFPVDAPLYNMLADHQIEDRRVAPGASLVDFFARNSSSKSVKIITFNSPLVLASQNASVTGVLDKDGRFLMYGDRSATDKVCSGVISPIRPSVVRVPVDDSALNCTLNKDEVYASFRSVRFGPSFQNIQQVQRRSTRADATIHVEVSEYPTNDRIRKLDACLHMFGALAEEEVPQMREMDGSFLPASLEDYTLHSEELPDTFICRYRLPLDTARNHHVISTAFEVLSLAGELLVSCRKYSVAWIPAGVVIQNNTNP</sequence>
<evidence type="ECO:0000256" key="2">
    <source>
        <dbReference type="ARBA" id="ARBA00022450"/>
    </source>
</evidence>
<dbReference type="InterPro" id="IPR016039">
    <property type="entry name" value="Thiolase-like"/>
</dbReference>
<organism evidence="10 11">
    <name type="scientific">Agrocybe chaxingu</name>
    <dbReference type="NCBI Taxonomy" id="84603"/>
    <lineage>
        <taxon>Eukaryota</taxon>
        <taxon>Fungi</taxon>
        <taxon>Dikarya</taxon>
        <taxon>Basidiomycota</taxon>
        <taxon>Agaricomycotina</taxon>
        <taxon>Agaricomycetes</taxon>
        <taxon>Agaricomycetidae</taxon>
        <taxon>Agaricales</taxon>
        <taxon>Agaricineae</taxon>
        <taxon>Strophariaceae</taxon>
        <taxon>Agrocybe</taxon>
    </lineage>
</organism>
<reference evidence="10" key="1">
    <citation type="submission" date="2022-07" db="EMBL/GenBank/DDBJ databases">
        <title>Genome Sequence of Agrocybe chaxingu.</title>
        <authorList>
            <person name="Buettner E."/>
        </authorList>
    </citation>
    <scope>NUCLEOTIDE SEQUENCE</scope>
    <source>
        <strain evidence="10">MP-N11</strain>
    </source>
</reference>
<dbReference type="InterPro" id="IPR018201">
    <property type="entry name" value="Ketoacyl_synth_AS"/>
</dbReference>
<dbReference type="InterPro" id="IPR050091">
    <property type="entry name" value="PKS_NRPS_Biosynth_Enz"/>
</dbReference>
<evidence type="ECO:0000256" key="6">
    <source>
        <dbReference type="PROSITE-ProRule" id="PRU01363"/>
    </source>
</evidence>
<dbReference type="SUPFAM" id="SSF56801">
    <property type="entry name" value="Acetyl-CoA synthetase-like"/>
    <property type="match status" value="1"/>
</dbReference>
<dbReference type="PANTHER" id="PTHR43775">
    <property type="entry name" value="FATTY ACID SYNTHASE"/>
    <property type="match status" value="1"/>
</dbReference>
<dbReference type="SMART" id="SM00823">
    <property type="entry name" value="PKS_PP"/>
    <property type="match status" value="1"/>
</dbReference>
<evidence type="ECO:0000313" key="11">
    <source>
        <dbReference type="Proteomes" id="UP001148786"/>
    </source>
</evidence>
<feature type="active site" description="Proton acceptor; for dehydratase activity" evidence="6">
    <location>
        <position position="1647"/>
    </location>
</feature>
<dbReference type="InterPro" id="IPR016035">
    <property type="entry name" value="Acyl_Trfase/lysoPLipase"/>
</dbReference>
<dbReference type="EMBL" id="JANKHO010001174">
    <property type="protein sequence ID" value="KAJ3503195.1"/>
    <property type="molecule type" value="Genomic_DNA"/>
</dbReference>
<evidence type="ECO:0000256" key="4">
    <source>
        <dbReference type="ARBA" id="ARBA00022679"/>
    </source>
</evidence>
<dbReference type="Gene3D" id="3.30.300.30">
    <property type="match status" value="1"/>
</dbReference>
<comment type="caution">
    <text evidence="10">The sequence shown here is derived from an EMBL/GenBank/DDBJ whole genome shotgun (WGS) entry which is preliminary data.</text>
</comment>
<protein>
    <submittedName>
        <fullName evidence="10">Uncharacterized protein</fullName>
    </submittedName>
</protein>
<dbReference type="Gene3D" id="1.10.1200.10">
    <property type="entry name" value="ACP-like"/>
    <property type="match status" value="1"/>
</dbReference>
<dbReference type="Pfam" id="PF23562">
    <property type="entry name" value="AMP-binding_C_3"/>
    <property type="match status" value="1"/>
</dbReference>
<dbReference type="CDD" id="cd00833">
    <property type="entry name" value="PKS"/>
    <property type="match status" value="1"/>
</dbReference>
<gene>
    <name evidence="10" type="ORF">NLJ89_g8542</name>
</gene>
<dbReference type="SMART" id="SM01294">
    <property type="entry name" value="PKS_PP_betabranch"/>
    <property type="match status" value="1"/>
</dbReference>
<feature type="domain" description="PKS/mFAS DH" evidence="9">
    <location>
        <begin position="1610"/>
        <end position="1882"/>
    </location>
</feature>
<dbReference type="SMART" id="SM00827">
    <property type="entry name" value="PKS_AT"/>
    <property type="match status" value="1"/>
</dbReference>
<dbReference type="OrthoDB" id="5334845at2759"/>
<feature type="domain" description="Ketosynthase family 3 (KS3)" evidence="8">
    <location>
        <begin position="709"/>
        <end position="1151"/>
    </location>
</feature>
<dbReference type="PROSITE" id="PS52019">
    <property type="entry name" value="PKS_MFAS_DH"/>
    <property type="match status" value="1"/>
</dbReference>
<dbReference type="InterPro" id="IPR014031">
    <property type="entry name" value="Ketoacyl_synth_C"/>
</dbReference>
<dbReference type="InterPro" id="IPR009081">
    <property type="entry name" value="PP-bd_ACP"/>
</dbReference>
<name>A0A9W8MSN3_9AGAR</name>
<dbReference type="SMART" id="SM00825">
    <property type="entry name" value="PKS_KS"/>
    <property type="match status" value="1"/>
</dbReference>
<dbReference type="Pfam" id="PF14765">
    <property type="entry name" value="PS-DH"/>
    <property type="match status" value="1"/>
</dbReference>
<evidence type="ECO:0000259" key="8">
    <source>
        <dbReference type="PROSITE" id="PS52004"/>
    </source>
</evidence>
<dbReference type="GO" id="GO:0004315">
    <property type="term" value="F:3-oxoacyl-[acyl-carrier-protein] synthase activity"/>
    <property type="evidence" value="ECO:0007669"/>
    <property type="project" value="InterPro"/>
</dbReference>
<dbReference type="InterPro" id="IPR049551">
    <property type="entry name" value="PKS_DH_C"/>
</dbReference>
<evidence type="ECO:0000256" key="5">
    <source>
        <dbReference type="ARBA" id="ARBA00023026"/>
    </source>
</evidence>
<evidence type="ECO:0000256" key="3">
    <source>
        <dbReference type="ARBA" id="ARBA00022553"/>
    </source>
</evidence>
<dbReference type="Pfam" id="PF00698">
    <property type="entry name" value="Acyl_transf_1"/>
    <property type="match status" value="1"/>
</dbReference>
<dbReference type="SUPFAM" id="SSF53901">
    <property type="entry name" value="Thiolase-like"/>
    <property type="match status" value="1"/>
</dbReference>
<dbReference type="Gene3D" id="3.40.366.10">
    <property type="entry name" value="Malonyl-Coenzyme A Acyl Carrier Protein, domain 2"/>
    <property type="match status" value="1"/>
</dbReference>
<keyword evidence="3" id="KW-0597">Phosphoprotein</keyword>
<dbReference type="Pfam" id="PF00109">
    <property type="entry name" value="ketoacyl-synt"/>
    <property type="match status" value="2"/>
</dbReference>
<dbReference type="GO" id="GO:0044550">
    <property type="term" value="P:secondary metabolite biosynthetic process"/>
    <property type="evidence" value="ECO:0007669"/>
    <property type="project" value="UniProtKB-ARBA"/>
</dbReference>
<dbReference type="Proteomes" id="UP001148786">
    <property type="component" value="Unassembled WGS sequence"/>
</dbReference>
<dbReference type="InterPro" id="IPR042099">
    <property type="entry name" value="ANL_N_sf"/>
</dbReference>
<dbReference type="InterPro" id="IPR020841">
    <property type="entry name" value="PKS_Beta-ketoAc_synthase_dom"/>
</dbReference>